<reference evidence="2" key="2">
    <citation type="submission" date="2023-02" db="EMBL/GenBank/DDBJ databases">
        <title>Polaribacter ponticola sp. nov., isolated from seawater.</title>
        <authorList>
            <person name="Baek J.H."/>
            <person name="Kim J.M."/>
            <person name="Choi D.G."/>
            <person name="Jeon C.O."/>
        </authorList>
    </citation>
    <scope>NUCLEOTIDE SEQUENCE</scope>
    <source>
        <strain evidence="2">MSW5</strain>
    </source>
</reference>
<evidence type="ECO:0000313" key="1">
    <source>
        <dbReference type="EMBL" id="MDD7912945.1"/>
    </source>
</evidence>
<protein>
    <submittedName>
        <fullName evidence="2">Uncharacterized protein</fullName>
    </submittedName>
</protein>
<dbReference type="RefSeq" id="WP_265726161.1">
    <property type="nucleotide sequence ID" value="NZ_JAOSLC020000001.1"/>
</dbReference>
<evidence type="ECO:0000313" key="2">
    <source>
        <dbReference type="EMBL" id="MDD7912950.1"/>
    </source>
</evidence>
<evidence type="ECO:0000313" key="3">
    <source>
        <dbReference type="EMBL" id="MDD7913752.1"/>
    </source>
</evidence>
<dbReference type="EMBL" id="JAOSLC020000001">
    <property type="protein sequence ID" value="MDD7912950.1"/>
    <property type="molecule type" value="Genomic_DNA"/>
</dbReference>
<name>A0ABT5S4B0_9FLAO</name>
<organism evidence="2 4">
    <name type="scientific">Polaribacter ponticola</name>
    <dbReference type="NCBI Taxonomy" id="2978475"/>
    <lineage>
        <taxon>Bacteria</taxon>
        <taxon>Pseudomonadati</taxon>
        <taxon>Bacteroidota</taxon>
        <taxon>Flavobacteriia</taxon>
        <taxon>Flavobacteriales</taxon>
        <taxon>Flavobacteriaceae</taxon>
    </lineage>
</organism>
<keyword evidence="4" id="KW-1185">Reference proteome</keyword>
<comment type="caution">
    <text evidence="2">The sequence shown here is derived from an EMBL/GenBank/DDBJ whole genome shotgun (WGS) entry which is preliminary data.</text>
</comment>
<reference evidence="2" key="1">
    <citation type="submission" date="2022-09" db="EMBL/GenBank/DDBJ databases">
        <authorList>
            <person name="Kristyanto S."/>
            <person name="Jung J."/>
            <person name="Jeon C.O."/>
        </authorList>
    </citation>
    <scope>NUCLEOTIDE SEQUENCE</scope>
    <source>
        <strain evidence="2">MSW5</strain>
    </source>
</reference>
<proteinExistence type="predicted"/>
<sequence length="77" mass="8935">MAKTNSYSYKVKDGRMHGIFNIYQDRKGALRIVMGNSHTELTFQQIVDLGINVHALIDFEYNDFMNFYNQKAVAENV</sequence>
<dbReference type="EMBL" id="JAOSLC020000001">
    <property type="protein sequence ID" value="MDD7912945.1"/>
    <property type="molecule type" value="Genomic_DNA"/>
</dbReference>
<gene>
    <name evidence="1" type="ORF">N5A56_000185</name>
    <name evidence="2" type="ORF">N5A56_000210</name>
    <name evidence="3" type="ORF">N5A56_004680</name>
</gene>
<dbReference type="EMBL" id="JAOSLC020000002">
    <property type="protein sequence ID" value="MDD7913752.1"/>
    <property type="molecule type" value="Genomic_DNA"/>
</dbReference>
<evidence type="ECO:0000313" key="4">
    <source>
        <dbReference type="Proteomes" id="UP001151478"/>
    </source>
</evidence>
<accession>A0ABT5S4B0</accession>
<dbReference type="Proteomes" id="UP001151478">
    <property type="component" value="Unassembled WGS sequence"/>
</dbReference>